<evidence type="ECO:0000256" key="1">
    <source>
        <dbReference type="SAM" id="Phobius"/>
    </source>
</evidence>
<feature type="transmembrane region" description="Helical" evidence="1">
    <location>
        <begin position="314"/>
        <end position="339"/>
    </location>
</feature>
<gene>
    <name evidence="2" type="ORF">CVT24_000566</name>
</gene>
<organism evidence="2 3">
    <name type="scientific">Panaeolus cyanescens</name>
    <dbReference type="NCBI Taxonomy" id="181874"/>
    <lineage>
        <taxon>Eukaryota</taxon>
        <taxon>Fungi</taxon>
        <taxon>Dikarya</taxon>
        <taxon>Basidiomycota</taxon>
        <taxon>Agaricomycotina</taxon>
        <taxon>Agaricomycetes</taxon>
        <taxon>Agaricomycetidae</taxon>
        <taxon>Agaricales</taxon>
        <taxon>Agaricineae</taxon>
        <taxon>Galeropsidaceae</taxon>
        <taxon>Panaeolus</taxon>
    </lineage>
</organism>
<evidence type="ECO:0000313" key="2">
    <source>
        <dbReference type="EMBL" id="PPQ74314.1"/>
    </source>
</evidence>
<dbReference type="AlphaFoldDB" id="A0A409W712"/>
<keyword evidence="3" id="KW-1185">Reference proteome</keyword>
<comment type="caution">
    <text evidence="2">The sequence shown here is derived from an EMBL/GenBank/DDBJ whole genome shotgun (WGS) entry which is preliminary data.</text>
</comment>
<evidence type="ECO:0000313" key="3">
    <source>
        <dbReference type="Proteomes" id="UP000284842"/>
    </source>
</evidence>
<dbReference type="EMBL" id="NHTK01005762">
    <property type="protein sequence ID" value="PPQ74314.1"/>
    <property type="molecule type" value="Genomic_DNA"/>
</dbReference>
<keyword evidence="1" id="KW-1133">Transmembrane helix</keyword>
<keyword evidence="1" id="KW-0472">Membrane</keyword>
<dbReference type="Proteomes" id="UP000284842">
    <property type="component" value="Unassembled WGS sequence"/>
</dbReference>
<dbReference type="OrthoDB" id="3052647at2759"/>
<reference evidence="2 3" key="1">
    <citation type="journal article" date="2018" name="Evol. Lett.">
        <title>Horizontal gene cluster transfer increased hallucinogenic mushroom diversity.</title>
        <authorList>
            <person name="Reynolds H.T."/>
            <person name="Vijayakumar V."/>
            <person name="Gluck-Thaler E."/>
            <person name="Korotkin H.B."/>
            <person name="Matheny P.B."/>
            <person name="Slot J.C."/>
        </authorList>
    </citation>
    <scope>NUCLEOTIDE SEQUENCE [LARGE SCALE GENOMIC DNA]</scope>
    <source>
        <strain evidence="2 3">2629</strain>
    </source>
</reference>
<proteinExistence type="predicted"/>
<sequence>MTSGPIDRLSVIVDSISPSIQYEGDWTNASPTPDKMNMTEFIGEPPFSDVLRQVPRQNVVSLSHKFNGTRIQVQGTIAHPSKTMGWKATCTVDGRNVDVYKIWGISQNQFPFCEGRYLSSTSPHSLNFTIEILDDDTNIWFDRLMVSPAPFDNSDHPIVQVLHTDPMISYTDHWKDYVTGLYTNVTGSKVSIDFNGTALRWYTIYEATFSAVRSQAKGTLFIDNQPIPFVIPEIKPSVDVQMGELLFRTPELPPGLHSAEVTYDGFGRPLALYYLVIENIPKNRTIPTVPPTFVDNNKVPSSSVAAPNFGISRAVRIGLCGGIGLLAAIIIIAVLVLYIRRRRQRRNLEQSTTQPFSLSFLSLSALGPFRATNPKSTALEQLPQLRTAQPEENPPPYEPGIRGPVKLRRLF</sequence>
<protein>
    <submittedName>
        <fullName evidence="2">Uncharacterized protein</fullName>
    </submittedName>
</protein>
<accession>A0A409W712</accession>
<dbReference type="InParanoid" id="A0A409W712"/>
<name>A0A409W712_9AGAR</name>
<keyword evidence="1" id="KW-0812">Transmembrane</keyword>
<dbReference type="Gene3D" id="2.60.120.260">
    <property type="entry name" value="Galactose-binding domain-like"/>
    <property type="match status" value="1"/>
</dbReference>